<protein>
    <recommendedName>
        <fullName evidence="5">YfdX family protein</fullName>
    </recommendedName>
</protein>
<evidence type="ECO:0000313" key="4">
    <source>
        <dbReference type="Proteomes" id="UP000244335"/>
    </source>
</evidence>
<dbReference type="Pfam" id="PF10938">
    <property type="entry name" value="YfdX"/>
    <property type="match status" value="1"/>
</dbReference>
<feature type="signal peptide" evidence="2">
    <location>
        <begin position="1"/>
        <end position="26"/>
    </location>
</feature>
<dbReference type="Proteomes" id="UP000244335">
    <property type="component" value="Unassembled WGS sequence"/>
</dbReference>
<reference evidence="3 4" key="1">
    <citation type="submission" date="2018-04" db="EMBL/GenBank/DDBJ databases">
        <authorList>
            <person name="Hagen T."/>
        </authorList>
    </citation>
    <scope>NUCLEOTIDE SEQUENCE [LARGE SCALE GENOMIC DNA]</scope>
    <source>
        <strain evidence="3 4">TPD7009</strain>
    </source>
</reference>
<feature type="chain" id="PRO_5041706520" description="YfdX family protein" evidence="2">
    <location>
        <begin position="27"/>
        <end position="261"/>
    </location>
</feature>
<dbReference type="Gene3D" id="6.10.250.2140">
    <property type="match status" value="1"/>
</dbReference>
<sequence length="261" mass="27238">MSIRSNLAVILVAGTMLGGIAYTAEAASTTAAQTETKGAVVPNKAIDKDVGRLSQDGAQALADIQATRLAIFNAKPDEAKTFINKAKDELQKASKDEAVFMKAEADLTKPTKAPVAGDAKADARPASATPIQWLPVDSQLTLGEDFKATPEKVAAITEANKSLKTSDRQGALEKLAVADVDVEFITAALPLNQTVTDVGKAADLINQGKFYEANAVLKDVTDNAMLNIVDIYGQPYKAKAEKPANAAAVTPSTDKAAAPKG</sequence>
<feature type="region of interest" description="Disordered" evidence="1">
    <location>
        <begin position="241"/>
        <end position="261"/>
    </location>
</feature>
<evidence type="ECO:0000256" key="2">
    <source>
        <dbReference type="SAM" id="SignalP"/>
    </source>
</evidence>
<evidence type="ECO:0000256" key="1">
    <source>
        <dbReference type="SAM" id="MobiDB-lite"/>
    </source>
</evidence>
<gene>
    <name evidence="3" type="ORF">DC430_03270</name>
</gene>
<evidence type="ECO:0008006" key="5">
    <source>
        <dbReference type="Google" id="ProtNLM"/>
    </source>
</evidence>
<keyword evidence="2" id="KW-0732">Signal</keyword>
<accession>A0AA92C6E8</accession>
<dbReference type="EMBL" id="QDFR01000001">
    <property type="protein sequence ID" value="PVE56799.1"/>
    <property type="molecule type" value="Genomic_DNA"/>
</dbReference>
<organism evidence="3 4">
    <name type="scientific">Rhizobium rhizogenes</name>
    <name type="common">Agrobacterium rhizogenes</name>
    <dbReference type="NCBI Taxonomy" id="359"/>
    <lineage>
        <taxon>Bacteria</taxon>
        <taxon>Pseudomonadati</taxon>
        <taxon>Pseudomonadota</taxon>
        <taxon>Alphaproteobacteria</taxon>
        <taxon>Hyphomicrobiales</taxon>
        <taxon>Rhizobiaceae</taxon>
        <taxon>Rhizobium/Agrobacterium group</taxon>
        <taxon>Rhizobium</taxon>
    </lineage>
</organism>
<dbReference type="InterPro" id="IPR021236">
    <property type="entry name" value="Uncharacterised_YfdX"/>
</dbReference>
<proteinExistence type="predicted"/>
<dbReference type="RefSeq" id="WP_116492156.1">
    <property type="nucleotide sequence ID" value="NZ_QDFR01000001.1"/>
</dbReference>
<dbReference type="AlphaFoldDB" id="A0AA92C6E8"/>
<dbReference type="Gene3D" id="1.20.120.1940">
    <property type="entry name" value="YfdX protein domain"/>
    <property type="match status" value="1"/>
</dbReference>
<evidence type="ECO:0000313" key="3">
    <source>
        <dbReference type="EMBL" id="PVE56799.1"/>
    </source>
</evidence>
<comment type="caution">
    <text evidence="3">The sequence shown here is derived from an EMBL/GenBank/DDBJ whole genome shotgun (WGS) entry which is preliminary data.</text>
</comment>
<name>A0AA92C6E8_RHIRH</name>